<evidence type="ECO:0000313" key="2">
    <source>
        <dbReference type="EMBL" id="KAG7310534.1"/>
    </source>
</evidence>
<feature type="region of interest" description="Disordered" evidence="1">
    <location>
        <begin position="30"/>
        <end position="60"/>
    </location>
</feature>
<dbReference type="EMBL" id="JAHIBW010000005">
    <property type="protein sequence ID" value="KAG7310534.1"/>
    <property type="molecule type" value="Genomic_DNA"/>
</dbReference>
<evidence type="ECO:0000313" key="3">
    <source>
        <dbReference type="Proteomes" id="UP000823941"/>
    </source>
</evidence>
<reference evidence="2 3" key="1">
    <citation type="submission" date="2021-06" db="EMBL/GenBank/DDBJ databases">
        <title>A haploid diamondback moth (Plutella xylostella L.) genome assembly resolves 31 chromosomes and identifies a diamide resistance mutation.</title>
        <authorList>
            <person name="Ward C.M."/>
            <person name="Perry K.D."/>
            <person name="Baker G."/>
            <person name="Powis K."/>
            <person name="Heckel D.G."/>
            <person name="Baxter S.W."/>
        </authorList>
    </citation>
    <scope>NUCLEOTIDE SEQUENCE [LARGE SCALE GENOMIC DNA]</scope>
    <source>
        <strain evidence="2 3">LV</strain>
        <tissue evidence="2">Single pupa</tissue>
    </source>
</reference>
<comment type="caution">
    <text evidence="2">The sequence shown here is derived from an EMBL/GenBank/DDBJ whole genome shotgun (WGS) entry which is preliminary data.</text>
</comment>
<organism evidence="2 3">
    <name type="scientific">Plutella xylostella</name>
    <name type="common">Diamondback moth</name>
    <name type="synonym">Plutella maculipennis</name>
    <dbReference type="NCBI Taxonomy" id="51655"/>
    <lineage>
        <taxon>Eukaryota</taxon>
        <taxon>Metazoa</taxon>
        <taxon>Ecdysozoa</taxon>
        <taxon>Arthropoda</taxon>
        <taxon>Hexapoda</taxon>
        <taxon>Insecta</taxon>
        <taxon>Pterygota</taxon>
        <taxon>Neoptera</taxon>
        <taxon>Endopterygota</taxon>
        <taxon>Lepidoptera</taxon>
        <taxon>Glossata</taxon>
        <taxon>Ditrysia</taxon>
        <taxon>Yponomeutoidea</taxon>
        <taxon>Plutellidae</taxon>
        <taxon>Plutella</taxon>
    </lineage>
</organism>
<accession>A0ABQ7QZQ7</accession>
<keyword evidence="3" id="KW-1185">Reference proteome</keyword>
<name>A0ABQ7QZQ7_PLUXY</name>
<proteinExistence type="predicted"/>
<feature type="compositionally biased region" description="Low complexity" evidence="1">
    <location>
        <begin position="35"/>
        <end position="51"/>
    </location>
</feature>
<gene>
    <name evidence="2" type="ORF">JYU34_003319</name>
</gene>
<protein>
    <submittedName>
        <fullName evidence="2">Uncharacterized protein</fullName>
    </submittedName>
</protein>
<dbReference type="Proteomes" id="UP000823941">
    <property type="component" value="Chromosome 5"/>
</dbReference>
<evidence type="ECO:0000256" key="1">
    <source>
        <dbReference type="SAM" id="MobiDB-lite"/>
    </source>
</evidence>
<sequence>MDSEKKLKPKPGEGYLAGYNPWSLLFKPRARTESETSATSSTSGQTYQAGSPRDALGRHSSKDEEYLWMMWRS</sequence>